<evidence type="ECO:0000259" key="16">
    <source>
        <dbReference type="Pfam" id="PF14849"/>
    </source>
</evidence>
<feature type="transmembrane region" description="Helical" evidence="14">
    <location>
        <begin position="6"/>
        <end position="23"/>
    </location>
</feature>
<comment type="similarity">
    <text evidence="2">Belongs to the OXA1/ALB3/YidC family. Type 1 subfamily.</text>
</comment>
<protein>
    <recommendedName>
        <fullName evidence="3">Membrane protein insertase YidC</fullName>
    </recommendedName>
    <alternativeName>
        <fullName evidence="12">Foldase YidC</fullName>
    </alternativeName>
    <alternativeName>
        <fullName evidence="11">Membrane integrase YidC</fullName>
    </alternativeName>
</protein>
<feature type="transmembrane region" description="Helical" evidence="14">
    <location>
        <begin position="431"/>
        <end position="456"/>
    </location>
</feature>
<feature type="transmembrane region" description="Helical" evidence="14">
    <location>
        <begin position="334"/>
        <end position="360"/>
    </location>
</feature>
<feature type="transmembrane region" description="Helical" evidence="14">
    <location>
        <begin position="506"/>
        <end position="530"/>
    </location>
</feature>
<dbReference type="Pfam" id="PF02096">
    <property type="entry name" value="60KD_IMP"/>
    <property type="match status" value="1"/>
</dbReference>
<dbReference type="GO" id="GO:0032977">
    <property type="term" value="F:membrane insertase activity"/>
    <property type="evidence" value="ECO:0007669"/>
    <property type="project" value="InterPro"/>
</dbReference>
<feature type="domain" description="Membrane insertase YidC/Oxa/ALB C-terminal" evidence="15">
    <location>
        <begin position="366"/>
        <end position="544"/>
    </location>
</feature>
<feature type="region of interest" description="Disordered" evidence="13">
    <location>
        <begin position="547"/>
        <end position="570"/>
    </location>
</feature>
<keyword evidence="4" id="KW-0813">Transport</keyword>
<evidence type="ECO:0000256" key="7">
    <source>
        <dbReference type="ARBA" id="ARBA00022927"/>
    </source>
</evidence>
<dbReference type="InterPro" id="IPR028055">
    <property type="entry name" value="YidC/Oxa/ALB_C"/>
</dbReference>
<dbReference type="CDD" id="cd19961">
    <property type="entry name" value="EcYidC-like_peri"/>
    <property type="match status" value="1"/>
</dbReference>
<keyword evidence="5" id="KW-1003">Cell membrane</keyword>
<gene>
    <name evidence="17" type="ORF">MNBD_NITROSPIRAE01-335</name>
</gene>
<comment type="subcellular location">
    <subcellularLocation>
        <location evidence="1">Cell inner membrane</location>
        <topology evidence="1">Multi-pass membrane protein</topology>
    </subcellularLocation>
</comment>
<dbReference type="PANTHER" id="PTHR12428:SF65">
    <property type="entry name" value="CYTOCHROME C OXIDASE ASSEMBLY PROTEIN COX18, MITOCHONDRIAL"/>
    <property type="match status" value="1"/>
</dbReference>
<dbReference type="InterPro" id="IPR001708">
    <property type="entry name" value="YidC/ALB3/OXA1/COX18"/>
</dbReference>
<dbReference type="Pfam" id="PF14849">
    <property type="entry name" value="YidC_periplas"/>
    <property type="match status" value="1"/>
</dbReference>
<feature type="domain" description="Membrane insertase YidC N-terminal" evidence="16">
    <location>
        <begin position="90"/>
        <end position="355"/>
    </location>
</feature>
<keyword evidence="10" id="KW-0143">Chaperone</keyword>
<dbReference type="AlphaFoldDB" id="A0A3B1D8A5"/>
<evidence type="ECO:0000256" key="13">
    <source>
        <dbReference type="SAM" id="MobiDB-lite"/>
    </source>
</evidence>
<dbReference type="EMBL" id="UOGF01000085">
    <property type="protein sequence ID" value="VAX32178.1"/>
    <property type="molecule type" value="Genomic_DNA"/>
</dbReference>
<dbReference type="GO" id="GO:0051205">
    <property type="term" value="P:protein insertion into membrane"/>
    <property type="evidence" value="ECO:0007669"/>
    <property type="project" value="TreeGrafter"/>
</dbReference>
<accession>A0A3B1D8A5</accession>
<dbReference type="GO" id="GO:0015031">
    <property type="term" value="P:protein transport"/>
    <property type="evidence" value="ECO:0007669"/>
    <property type="project" value="UniProtKB-KW"/>
</dbReference>
<evidence type="ECO:0000256" key="9">
    <source>
        <dbReference type="ARBA" id="ARBA00023136"/>
    </source>
</evidence>
<feature type="transmembrane region" description="Helical" evidence="14">
    <location>
        <begin position="366"/>
        <end position="385"/>
    </location>
</feature>
<dbReference type="Gene3D" id="2.70.98.90">
    <property type="match status" value="1"/>
</dbReference>
<dbReference type="InterPro" id="IPR038221">
    <property type="entry name" value="YidC_periplasmic_sf"/>
</dbReference>
<evidence type="ECO:0000256" key="3">
    <source>
        <dbReference type="ARBA" id="ARBA00015325"/>
    </source>
</evidence>
<dbReference type="InterPro" id="IPR047196">
    <property type="entry name" value="YidC_ALB_C"/>
</dbReference>
<sequence length="570" mass="64528">MEKRLVIFIVFSLLIIFSYPFFINMMTGKPPNAPLSTLNENQGAIEAEPKTEKQDLVQEKKTTEETALSPSLEASALHASVPVEEVLKIVESDYYRVTLSSLGGTIKKWELKKYSVKDEETQEERVIQLVPEKMSISPLALSLVGEANRTYVLDDTPLMLGNSTPEGLVRMSYIGNDGKKIIKELRFTHDRYVVDLKIETEGYSGGYDISLGSNFGIHDWSEQIGANAGAVALVDNEVIRKTPTKMEEASTAFSGTTKWFGLQDKYFLTALVPQGEGSVGPVTFEKEAEQEISAKIRLEPGDGVDIHNFMFYVGPKEYDRLNALDVNLDESIDFGWFIFGSLLPVRMIAKPIFYLLRFFYQFTHNYGLSIILVTVLIKVAFFPITQKSMRSMKSMASIQPKIAAIKKQWANNKEKMNAELMRLYKTEKVNPIGGCLPMLVQIPVFISLFNILYTTIELRQAPFFFWVTDLSSKDPYYVLPIIMGGTMFLQQYTAPKTMDAMQYKIMLFLPVVYTFFFLNFPSGLVLYWLVNNTLTIVQQQLMKREAVKGGEGESKKIGRGGEDEKSSRRK</sequence>
<evidence type="ECO:0000256" key="6">
    <source>
        <dbReference type="ARBA" id="ARBA00022692"/>
    </source>
</evidence>
<dbReference type="PRINTS" id="PR01900">
    <property type="entry name" value="YIDCPROTEIN"/>
</dbReference>
<dbReference type="InterPro" id="IPR019998">
    <property type="entry name" value="Membr_insert_YidC"/>
</dbReference>
<evidence type="ECO:0000256" key="11">
    <source>
        <dbReference type="ARBA" id="ARBA00033245"/>
    </source>
</evidence>
<dbReference type="PANTHER" id="PTHR12428">
    <property type="entry name" value="OXA1"/>
    <property type="match status" value="1"/>
</dbReference>
<dbReference type="NCBIfam" id="TIGR03593">
    <property type="entry name" value="yidC_nterm"/>
    <property type="match status" value="1"/>
</dbReference>
<evidence type="ECO:0000256" key="10">
    <source>
        <dbReference type="ARBA" id="ARBA00023186"/>
    </source>
</evidence>
<proteinExistence type="inferred from homology"/>
<dbReference type="InterPro" id="IPR028053">
    <property type="entry name" value="Membr_insert_YidC_N"/>
</dbReference>
<evidence type="ECO:0000256" key="14">
    <source>
        <dbReference type="SAM" id="Phobius"/>
    </source>
</evidence>
<keyword evidence="6 14" id="KW-0812">Transmembrane</keyword>
<evidence type="ECO:0000256" key="1">
    <source>
        <dbReference type="ARBA" id="ARBA00004429"/>
    </source>
</evidence>
<dbReference type="PRINTS" id="PR00701">
    <property type="entry name" value="60KDINNERMP"/>
</dbReference>
<keyword evidence="7" id="KW-0653">Protein transport</keyword>
<evidence type="ECO:0000256" key="12">
    <source>
        <dbReference type="ARBA" id="ARBA00033342"/>
    </source>
</evidence>
<evidence type="ECO:0000256" key="5">
    <source>
        <dbReference type="ARBA" id="ARBA00022475"/>
    </source>
</evidence>
<evidence type="ECO:0000256" key="4">
    <source>
        <dbReference type="ARBA" id="ARBA00022448"/>
    </source>
</evidence>
<keyword evidence="8 14" id="KW-1133">Transmembrane helix</keyword>
<dbReference type="GO" id="GO:0005886">
    <property type="term" value="C:plasma membrane"/>
    <property type="evidence" value="ECO:0007669"/>
    <property type="project" value="UniProtKB-SubCell"/>
</dbReference>
<reference evidence="17" key="1">
    <citation type="submission" date="2018-06" db="EMBL/GenBank/DDBJ databases">
        <authorList>
            <person name="Zhirakovskaya E."/>
        </authorList>
    </citation>
    <scope>NUCLEOTIDE SEQUENCE</scope>
</reference>
<dbReference type="NCBIfam" id="TIGR03592">
    <property type="entry name" value="yidC_oxa1_cterm"/>
    <property type="match status" value="1"/>
</dbReference>
<dbReference type="CDD" id="cd20070">
    <property type="entry name" value="5TM_YidC_Alb3"/>
    <property type="match status" value="1"/>
</dbReference>
<evidence type="ECO:0000256" key="8">
    <source>
        <dbReference type="ARBA" id="ARBA00022989"/>
    </source>
</evidence>
<organism evidence="17">
    <name type="scientific">hydrothermal vent metagenome</name>
    <dbReference type="NCBI Taxonomy" id="652676"/>
    <lineage>
        <taxon>unclassified sequences</taxon>
        <taxon>metagenomes</taxon>
        <taxon>ecological metagenomes</taxon>
    </lineage>
</organism>
<dbReference type="HAMAP" id="MF_01810">
    <property type="entry name" value="YidC_type1"/>
    <property type="match status" value="1"/>
</dbReference>
<name>A0A3B1D8A5_9ZZZZ</name>
<feature type="transmembrane region" description="Helical" evidence="14">
    <location>
        <begin position="476"/>
        <end position="494"/>
    </location>
</feature>
<evidence type="ECO:0000259" key="15">
    <source>
        <dbReference type="Pfam" id="PF02096"/>
    </source>
</evidence>
<evidence type="ECO:0000313" key="17">
    <source>
        <dbReference type="EMBL" id="VAX32178.1"/>
    </source>
</evidence>
<keyword evidence="9 14" id="KW-0472">Membrane</keyword>
<evidence type="ECO:0000256" key="2">
    <source>
        <dbReference type="ARBA" id="ARBA00010527"/>
    </source>
</evidence>